<name>A0A2A5B9Y7_9GAMM</name>
<dbReference type="EMBL" id="NVVJ01000003">
    <property type="protein sequence ID" value="PCJ28180.1"/>
    <property type="molecule type" value="Genomic_DNA"/>
</dbReference>
<accession>A0A2A5B9Y7</accession>
<dbReference type="Proteomes" id="UP000218327">
    <property type="component" value="Unassembled WGS sequence"/>
</dbReference>
<dbReference type="Pfam" id="PF22491">
    <property type="entry name" value="DUF6988"/>
    <property type="match status" value="1"/>
</dbReference>
<protein>
    <submittedName>
        <fullName evidence="1">Uncharacterized protein</fullName>
    </submittedName>
</protein>
<sequence>MNIVEASEDIYLWLHKKLDGITIPSDERTRASASCLDIAMEHQIAITILIKKNLIGSAFALSRSVFESYIRGLWLKVCATDKEVSDYLKGKTSGTFQDLIDGIEKIEGYSDGILSEAKKSSWKMLNDFTHTGAQQIIRRNTSSHIEPNYDESEINMIVGFVNSICLLSGLETAGLIKDVDNKLQLEVLNKIKEYEVHS</sequence>
<dbReference type="InterPro" id="IPR054257">
    <property type="entry name" value="DUF6988"/>
</dbReference>
<evidence type="ECO:0000313" key="2">
    <source>
        <dbReference type="Proteomes" id="UP000218327"/>
    </source>
</evidence>
<dbReference type="AlphaFoldDB" id="A0A2A5B9Y7"/>
<gene>
    <name evidence="1" type="ORF">COA96_01335</name>
</gene>
<reference evidence="2" key="1">
    <citation type="submission" date="2017-08" db="EMBL/GenBank/DDBJ databases">
        <title>A dynamic microbial community with high functional redundancy inhabits the cold, oxic subseafloor aquifer.</title>
        <authorList>
            <person name="Tully B.J."/>
            <person name="Wheat C.G."/>
            <person name="Glazer B.T."/>
            <person name="Huber J.A."/>
        </authorList>
    </citation>
    <scope>NUCLEOTIDE SEQUENCE [LARGE SCALE GENOMIC DNA]</scope>
</reference>
<organism evidence="1 2">
    <name type="scientific">SAR86 cluster bacterium</name>
    <dbReference type="NCBI Taxonomy" id="2030880"/>
    <lineage>
        <taxon>Bacteria</taxon>
        <taxon>Pseudomonadati</taxon>
        <taxon>Pseudomonadota</taxon>
        <taxon>Gammaproteobacteria</taxon>
        <taxon>SAR86 cluster</taxon>
    </lineage>
</organism>
<comment type="caution">
    <text evidence="1">The sequence shown here is derived from an EMBL/GenBank/DDBJ whole genome shotgun (WGS) entry which is preliminary data.</text>
</comment>
<evidence type="ECO:0000313" key="1">
    <source>
        <dbReference type="EMBL" id="PCJ28180.1"/>
    </source>
</evidence>
<proteinExistence type="predicted"/>